<evidence type="ECO:0008006" key="5">
    <source>
        <dbReference type="Google" id="ProtNLM"/>
    </source>
</evidence>
<evidence type="ECO:0000256" key="1">
    <source>
        <dbReference type="SAM" id="MobiDB-lite"/>
    </source>
</evidence>
<dbReference type="AlphaFoldDB" id="A0AAV3XF38"/>
<sequence length="257" mass="28103">MLTQKTRFLTKQANTRKLKAGATGVLAPKLPESPNIPQKTRFLPKQTLKNPSEQGLTLLECLVAIGVVAVVVTAFTPQIFLAVATQVQNRRAEQALQLAQGEVDRVRRTVERGDYKNEDLPPYGENNIRQQPAPSSAQALPANQLYSSSPSQGVPVDVNGDGSNDFIVQTFRNPGITRGTRTVAFDFGVRVYTFTSNMDFENPPQKAASLQLTTAAGQQQRRPLAMIYTSVAQSDNRNSLCQQRRSTGEGDNNPGCQ</sequence>
<name>A0AAV3XF38_9CYAN</name>
<keyword evidence="4" id="KW-1185">Reference proteome</keyword>
<feature type="compositionally biased region" description="Low complexity" evidence="1">
    <location>
        <begin position="130"/>
        <end position="139"/>
    </location>
</feature>
<comment type="caution">
    <text evidence="3">The sequence shown here is derived from an EMBL/GenBank/DDBJ whole genome shotgun (WGS) entry which is preliminary data.</text>
</comment>
<dbReference type="InterPro" id="IPR012902">
    <property type="entry name" value="N_methyl_site"/>
</dbReference>
<evidence type="ECO:0000256" key="2">
    <source>
        <dbReference type="SAM" id="Phobius"/>
    </source>
</evidence>
<feature type="transmembrane region" description="Helical" evidence="2">
    <location>
        <begin position="62"/>
        <end position="84"/>
    </location>
</feature>
<feature type="region of interest" description="Disordered" evidence="1">
    <location>
        <begin position="235"/>
        <end position="257"/>
    </location>
</feature>
<evidence type="ECO:0000313" key="4">
    <source>
        <dbReference type="Proteomes" id="UP001050975"/>
    </source>
</evidence>
<keyword evidence="2" id="KW-0812">Transmembrane</keyword>
<feature type="compositionally biased region" description="Polar residues" evidence="1">
    <location>
        <begin position="235"/>
        <end position="245"/>
    </location>
</feature>
<dbReference type="NCBIfam" id="TIGR02532">
    <property type="entry name" value="IV_pilin_GFxxxE"/>
    <property type="match status" value="1"/>
</dbReference>
<keyword evidence="2" id="KW-1133">Transmembrane helix</keyword>
<evidence type="ECO:0000313" key="3">
    <source>
        <dbReference type="EMBL" id="GET40848.1"/>
    </source>
</evidence>
<feature type="region of interest" description="Disordered" evidence="1">
    <location>
        <begin position="115"/>
        <end position="139"/>
    </location>
</feature>
<organism evidence="3 4">
    <name type="scientific">Microseira wollei NIES-4236</name>
    <dbReference type="NCBI Taxonomy" id="2530354"/>
    <lineage>
        <taxon>Bacteria</taxon>
        <taxon>Bacillati</taxon>
        <taxon>Cyanobacteriota</taxon>
        <taxon>Cyanophyceae</taxon>
        <taxon>Oscillatoriophycideae</taxon>
        <taxon>Aerosakkonematales</taxon>
        <taxon>Aerosakkonemataceae</taxon>
        <taxon>Microseira</taxon>
    </lineage>
</organism>
<dbReference type="EMBL" id="BLAY01000101">
    <property type="protein sequence ID" value="GET40848.1"/>
    <property type="molecule type" value="Genomic_DNA"/>
</dbReference>
<dbReference type="Proteomes" id="UP001050975">
    <property type="component" value="Unassembled WGS sequence"/>
</dbReference>
<reference evidence="3" key="1">
    <citation type="submission" date="2019-10" db="EMBL/GenBank/DDBJ databases">
        <title>Draft genome sequece of Microseira wollei NIES-4236.</title>
        <authorList>
            <person name="Yamaguchi H."/>
            <person name="Suzuki S."/>
            <person name="Kawachi M."/>
        </authorList>
    </citation>
    <scope>NUCLEOTIDE SEQUENCE</scope>
    <source>
        <strain evidence="3">NIES-4236</strain>
    </source>
</reference>
<gene>
    <name evidence="3" type="ORF">MiSe_56600</name>
</gene>
<proteinExistence type="predicted"/>
<dbReference type="RefSeq" id="WP_226587015.1">
    <property type="nucleotide sequence ID" value="NZ_BLAY01000101.1"/>
</dbReference>
<protein>
    <recommendedName>
        <fullName evidence="5">Prepilin-type N-terminal cleavage/methylation domain-containing protein</fullName>
    </recommendedName>
</protein>
<accession>A0AAV3XF38</accession>
<keyword evidence="2" id="KW-0472">Membrane</keyword>